<evidence type="ECO:0000313" key="2">
    <source>
        <dbReference type="EMBL" id="ANF95475.1"/>
    </source>
</evidence>
<sequence length="205" mass="23518">MNNNRLLTGILSIVLLISAMLTLPSPASAESDANAASVPAITYEDILNYPELQTALKQYLSDYRELVEPDMLDAYDDYVLYLTTIIKYRKYEALAGKSYEQHRVDSVKTRVQSYNAMTQTIIPNYQRFIYLIKTIKPAEPQLAKLHQQFIKGTILQLEGFKLMREYLSKAKRNDTLFYKANNKIKAGKTIIDQHNAAMMKYAAQF</sequence>
<gene>
    <name evidence="2" type="ORF">AR543_05250</name>
</gene>
<protein>
    <submittedName>
        <fullName evidence="2">Uncharacterized protein</fullName>
    </submittedName>
</protein>
<keyword evidence="1" id="KW-0732">Signal</keyword>
<feature type="signal peptide" evidence="1">
    <location>
        <begin position="1"/>
        <end position="29"/>
    </location>
</feature>
<keyword evidence="3" id="KW-1185">Reference proteome</keyword>
<dbReference type="AlphaFoldDB" id="A0A172ZCV6"/>
<organism evidence="2 3">
    <name type="scientific">Paenibacillus bovis</name>
    <dbReference type="NCBI Taxonomy" id="1616788"/>
    <lineage>
        <taxon>Bacteria</taxon>
        <taxon>Bacillati</taxon>
        <taxon>Bacillota</taxon>
        <taxon>Bacilli</taxon>
        <taxon>Bacillales</taxon>
        <taxon>Paenibacillaceae</taxon>
        <taxon>Paenibacillus</taxon>
    </lineage>
</organism>
<reference evidence="3" key="1">
    <citation type="submission" date="2015-10" db="EMBL/GenBank/DDBJ databases">
        <title>Genome of Paenibacillus bovis sp. nov.</title>
        <authorList>
            <person name="Wu Z."/>
            <person name="Gao C."/>
            <person name="Liu Z."/>
            <person name="Zheng H."/>
        </authorList>
    </citation>
    <scope>NUCLEOTIDE SEQUENCE [LARGE SCALE GENOMIC DNA]</scope>
    <source>
        <strain evidence="3">BD3526</strain>
    </source>
</reference>
<dbReference type="OrthoDB" id="2608211at2"/>
<name>A0A172ZCV6_9BACL</name>
<proteinExistence type="predicted"/>
<evidence type="ECO:0000313" key="3">
    <source>
        <dbReference type="Proteomes" id="UP000078148"/>
    </source>
</evidence>
<feature type="chain" id="PRO_5008005744" evidence="1">
    <location>
        <begin position="30"/>
        <end position="205"/>
    </location>
</feature>
<dbReference type="EMBL" id="CP013023">
    <property type="protein sequence ID" value="ANF95475.1"/>
    <property type="molecule type" value="Genomic_DNA"/>
</dbReference>
<dbReference type="STRING" id="1616788.AR543_05250"/>
<dbReference type="RefSeq" id="WP_060532424.1">
    <property type="nucleotide sequence ID" value="NZ_CP013023.1"/>
</dbReference>
<accession>A0A172ZCV6</accession>
<reference evidence="2 3" key="2">
    <citation type="journal article" date="2016" name="Int. J. Syst. Evol. Microbiol.">
        <title>Paenibacillus bovis sp. nov., isolated from raw yak (Bos grunniens) milk.</title>
        <authorList>
            <person name="Gao C."/>
            <person name="Han J."/>
            <person name="Liu Z."/>
            <person name="Xu X."/>
            <person name="Hang F."/>
            <person name="Wu Z."/>
        </authorList>
    </citation>
    <scope>NUCLEOTIDE SEQUENCE [LARGE SCALE GENOMIC DNA]</scope>
    <source>
        <strain evidence="2 3">BD3526</strain>
    </source>
</reference>
<evidence type="ECO:0000256" key="1">
    <source>
        <dbReference type="SAM" id="SignalP"/>
    </source>
</evidence>
<dbReference type="KEGG" id="pbv:AR543_05250"/>
<dbReference type="Proteomes" id="UP000078148">
    <property type="component" value="Chromosome"/>
</dbReference>